<dbReference type="Proteomes" id="UP000002012">
    <property type="component" value="Chromosome"/>
</dbReference>
<protein>
    <recommendedName>
        <fullName evidence="4">DUF3124 domain-containing protein</fullName>
    </recommendedName>
</protein>
<dbReference type="RefSeq" id="WP_013010914.1">
    <property type="nucleotide sequence ID" value="NC_013943.1"/>
</dbReference>
<dbReference type="OrthoDB" id="283474at2"/>
<dbReference type="InParanoid" id="D4H8Q2"/>
<evidence type="ECO:0000313" key="3">
    <source>
        <dbReference type="Proteomes" id="UP000002012"/>
    </source>
</evidence>
<dbReference type="AlphaFoldDB" id="D4H8Q2"/>
<dbReference type="STRING" id="522772.Dacet_1635"/>
<evidence type="ECO:0000256" key="1">
    <source>
        <dbReference type="SAM" id="SignalP"/>
    </source>
</evidence>
<sequence precursor="true">MKKISFTVIIALLLVQFAFAQVSKHKKQTVYVPAYSHIYVGPKVSPFELSVTLSIRNTNAAEPISVSVADYYNSDGKLIKQFIDKTIILKPFATVSYKVSEYDKTGGSGANFLVKWHADKEVHPPVIESVMIGTRSSQGISFTSRGVVIED</sequence>
<organism evidence="2 3">
    <name type="scientific">Denitrovibrio acetiphilus (strain DSM 12809 / NBRC 114555 / N2460)</name>
    <dbReference type="NCBI Taxonomy" id="522772"/>
    <lineage>
        <taxon>Bacteria</taxon>
        <taxon>Pseudomonadati</taxon>
        <taxon>Deferribacterota</taxon>
        <taxon>Deferribacteres</taxon>
        <taxon>Deferribacterales</taxon>
        <taxon>Geovibrionaceae</taxon>
        <taxon>Denitrovibrio</taxon>
    </lineage>
</organism>
<evidence type="ECO:0000313" key="2">
    <source>
        <dbReference type="EMBL" id="ADD68401.1"/>
    </source>
</evidence>
<keyword evidence="1" id="KW-0732">Signal</keyword>
<name>D4H8Q2_DENA2</name>
<evidence type="ECO:0008006" key="4">
    <source>
        <dbReference type="Google" id="ProtNLM"/>
    </source>
</evidence>
<dbReference type="eggNOG" id="ENOG5032TD0">
    <property type="taxonomic scope" value="Bacteria"/>
</dbReference>
<reference evidence="2 3" key="1">
    <citation type="journal article" date="2010" name="Stand. Genomic Sci.">
        <title>Complete genome sequence of Denitrovibrio acetiphilus type strain (N2460).</title>
        <authorList>
            <person name="Kiss H."/>
            <person name="Lang E."/>
            <person name="Lapidus A."/>
            <person name="Copeland A."/>
            <person name="Nolan M."/>
            <person name="Glavina Del Rio T."/>
            <person name="Chen F."/>
            <person name="Lucas S."/>
            <person name="Tice H."/>
            <person name="Cheng J.F."/>
            <person name="Han C."/>
            <person name="Goodwin L."/>
            <person name="Pitluck S."/>
            <person name="Liolios K."/>
            <person name="Pati A."/>
            <person name="Ivanova N."/>
            <person name="Mavromatis K."/>
            <person name="Chen A."/>
            <person name="Palaniappan K."/>
            <person name="Land M."/>
            <person name="Hauser L."/>
            <person name="Chang Y.J."/>
            <person name="Jeffries C.D."/>
            <person name="Detter J.C."/>
            <person name="Brettin T."/>
            <person name="Spring S."/>
            <person name="Rohde M."/>
            <person name="Goker M."/>
            <person name="Woyke T."/>
            <person name="Bristow J."/>
            <person name="Eisen J.A."/>
            <person name="Markowitz V."/>
            <person name="Hugenholtz P."/>
            <person name="Kyrpides N.C."/>
            <person name="Klenk H.P."/>
        </authorList>
    </citation>
    <scope>NUCLEOTIDE SEQUENCE [LARGE SCALE GENOMIC DNA]</scope>
    <source>
        <strain evidence="3">DSM 12809 / NBRC 114555 / N2460</strain>
    </source>
</reference>
<dbReference type="HOGENOM" id="CLU_112039_3_0_0"/>
<accession>D4H8Q2</accession>
<proteinExistence type="predicted"/>
<keyword evidence="3" id="KW-1185">Reference proteome</keyword>
<dbReference type="KEGG" id="dap:Dacet_1635"/>
<dbReference type="EMBL" id="CP001968">
    <property type="protein sequence ID" value="ADD68401.1"/>
    <property type="molecule type" value="Genomic_DNA"/>
</dbReference>
<dbReference type="Pfam" id="PF11322">
    <property type="entry name" value="DUF3124"/>
    <property type="match status" value="1"/>
</dbReference>
<feature type="chain" id="PRO_5003058453" description="DUF3124 domain-containing protein" evidence="1">
    <location>
        <begin position="21"/>
        <end position="151"/>
    </location>
</feature>
<feature type="signal peptide" evidence="1">
    <location>
        <begin position="1"/>
        <end position="20"/>
    </location>
</feature>
<dbReference type="InterPro" id="IPR021471">
    <property type="entry name" value="DUF3124"/>
</dbReference>
<dbReference type="PaxDb" id="522772-Dacet_1635"/>
<gene>
    <name evidence="2" type="ordered locus">Dacet_1635</name>
</gene>